<organism evidence="1 2">
    <name type="scientific">Crocosphaera watsonii WH 0003</name>
    <dbReference type="NCBI Taxonomy" id="423471"/>
    <lineage>
        <taxon>Bacteria</taxon>
        <taxon>Bacillati</taxon>
        <taxon>Cyanobacteriota</taxon>
        <taxon>Cyanophyceae</taxon>
        <taxon>Oscillatoriophycideae</taxon>
        <taxon>Chroococcales</taxon>
        <taxon>Aphanothecaceae</taxon>
        <taxon>Crocosphaera</taxon>
    </lineage>
</organism>
<proteinExistence type="predicted"/>
<dbReference type="PATRIC" id="fig|423471.3.peg.2592"/>
<dbReference type="EMBL" id="AESD01000404">
    <property type="protein sequence ID" value="EHJ12560.1"/>
    <property type="molecule type" value="Genomic_DNA"/>
</dbReference>
<protein>
    <submittedName>
        <fullName evidence="1">Uncharacterized protein</fullName>
    </submittedName>
</protein>
<evidence type="ECO:0000313" key="1">
    <source>
        <dbReference type="EMBL" id="EHJ12560.1"/>
    </source>
</evidence>
<comment type="caution">
    <text evidence="1">The sequence shown here is derived from an EMBL/GenBank/DDBJ whole genome shotgun (WGS) entry which is preliminary data.</text>
</comment>
<dbReference type="Proteomes" id="UP000003477">
    <property type="component" value="Unassembled WGS sequence"/>
</dbReference>
<gene>
    <name evidence="1" type="ORF">CWATWH0003_2754</name>
</gene>
<name>G5J5J4_CROWT</name>
<sequence length="51" mass="5825">MAFSQFSADFSCLGWLSRQCGVKSTTDYIFKMVGYGANKNIISFYQNQIRT</sequence>
<reference evidence="1 2" key="1">
    <citation type="journal article" date="2011" name="Front. Microbiol.">
        <title>Two Strains of Crocosphaera watsonii with Highly Conserved Genomes are Distinguished by Strain-Specific Features.</title>
        <authorList>
            <person name="Bench S.R."/>
            <person name="Ilikchyan I.N."/>
            <person name="Tripp H.J."/>
            <person name="Zehr J.P."/>
        </authorList>
    </citation>
    <scope>NUCLEOTIDE SEQUENCE [LARGE SCALE GENOMIC DNA]</scope>
    <source>
        <strain evidence="1 2">WH 0003</strain>
    </source>
</reference>
<evidence type="ECO:0000313" key="2">
    <source>
        <dbReference type="Proteomes" id="UP000003477"/>
    </source>
</evidence>
<dbReference type="AlphaFoldDB" id="G5J5J4"/>
<accession>G5J5J4</accession>